<dbReference type="OrthoDB" id="1449506at2"/>
<keyword evidence="1" id="KW-1133">Transmembrane helix</keyword>
<dbReference type="eggNOG" id="ENOG502ZV3N">
    <property type="taxonomic scope" value="Bacteria"/>
</dbReference>
<comment type="caution">
    <text evidence="2">The sequence shown here is derived from an EMBL/GenBank/DDBJ whole genome shotgun (WGS) entry which is preliminary data.</text>
</comment>
<sequence length="60" mass="6983">MKTIYIILIFALMGWAFYEQTKPEPNIFIQVIGVLVFFFGMMKLMSKVSSNSKDKEEDDV</sequence>
<evidence type="ECO:0000313" key="2">
    <source>
        <dbReference type="EMBL" id="KGO95907.1"/>
    </source>
</evidence>
<feature type="transmembrane region" description="Helical" evidence="1">
    <location>
        <begin position="26"/>
        <end position="45"/>
    </location>
</feature>
<proteinExistence type="predicted"/>
<reference evidence="3" key="1">
    <citation type="submission" date="2013-09" db="EMBL/GenBank/DDBJ databases">
        <authorList>
            <person name="Zeng Z."/>
            <person name="Chen C."/>
        </authorList>
    </citation>
    <scope>NUCLEOTIDE SEQUENCE [LARGE SCALE GENOMIC DNA]</scope>
    <source>
        <strain evidence="3">DK69</strain>
    </source>
</reference>
<keyword evidence="1" id="KW-0472">Membrane</keyword>
<name>A0A0A2MTC0_9FLAO</name>
<keyword evidence="1" id="KW-0812">Transmembrane</keyword>
<dbReference type="RefSeq" id="WP_035630464.1">
    <property type="nucleotide sequence ID" value="NZ_AVCS01000028.1"/>
</dbReference>
<dbReference type="PATRIC" id="fig|1107311.5.peg.3125"/>
<accession>A0A0A2MTC0</accession>
<organism evidence="2 3">
    <name type="scientific">Flavobacterium enshiense DK69</name>
    <dbReference type="NCBI Taxonomy" id="1107311"/>
    <lineage>
        <taxon>Bacteria</taxon>
        <taxon>Pseudomonadati</taxon>
        <taxon>Bacteroidota</taxon>
        <taxon>Flavobacteriia</taxon>
        <taxon>Flavobacteriales</taxon>
        <taxon>Flavobacteriaceae</taxon>
        <taxon>Flavobacterium</taxon>
    </lineage>
</organism>
<keyword evidence="3" id="KW-1185">Reference proteome</keyword>
<dbReference type="Proteomes" id="UP000030149">
    <property type="component" value="Unassembled WGS sequence"/>
</dbReference>
<reference evidence="2 3" key="2">
    <citation type="journal article" date="2015" name="Stand. Genomic Sci.">
        <title>High quality draft genomic sequence of Flavobacterium enshiense DK69(T) and comparison among Flavobacterium genomes.</title>
        <authorList>
            <person name="Zeng Z."/>
            <person name="Chen C."/>
            <person name="Du H."/>
            <person name="Wang G."/>
            <person name="Li M."/>
        </authorList>
    </citation>
    <scope>NUCLEOTIDE SEQUENCE [LARGE SCALE GENOMIC DNA]</scope>
    <source>
        <strain evidence="2 3">DK69</strain>
    </source>
</reference>
<evidence type="ECO:0000256" key="1">
    <source>
        <dbReference type="SAM" id="Phobius"/>
    </source>
</evidence>
<dbReference type="STRING" id="1107311.Q767_09510"/>
<evidence type="ECO:0000313" key="3">
    <source>
        <dbReference type="Proteomes" id="UP000030149"/>
    </source>
</evidence>
<gene>
    <name evidence="2" type="ORF">Q767_09510</name>
</gene>
<dbReference type="AlphaFoldDB" id="A0A0A2MTC0"/>
<dbReference type="EMBL" id="JRLZ01000008">
    <property type="protein sequence ID" value="KGO95907.1"/>
    <property type="molecule type" value="Genomic_DNA"/>
</dbReference>
<protein>
    <submittedName>
        <fullName evidence="2">Uncharacterized protein</fullName>
    </submittedName>
</protein>